<name>A0A812HUL1_9DINO</name>
<keyword evidence="4" id="KW-1185">Reference proteome</keyword>
<protein>
    <recommendedName>
        <fullName evidence="2">tRNAHis guanylyltransferase catalytic domain-containing protein</fullName>
    </recommendedName>
</protein>
<evidence type="ECO:0000256" key="1">
    <source>
        <dbReference type="SAM" id="MobiDB-lite"/>
    </source>
</evidence>
<dbReference type="OrthoDB" id="5959761at2759"/>
<dbReference type="Pfam" id="PF04446">
    <property type="entry name" value="Thg1"/>
    <property type="match status" value="1"/>
</dbReference>
<evidence type="ECO:0000259" key="2">
    <source>
        <dbReference type="Pfam" id="PF04446"/>
    </source>
</evidence>
<dbReference type="Proteomes" id="UP000604046">
    <property type="component" value="Unassembled WGS sequence"/>
</dbReference>
<dbReference type="InterPro" id="IPR007537">
    <property type="entry name" value="tRNAHis_GuaTrfase_Thg1"/>
</dbReference>
<dbReference type="Gene3D" id="3.30.70.3000">
    <property type="match status" value="1"/>
</dbReference>
<dbReference type="GO" id="GO:0000287">
    <property type="term" value="F:magnesium ion binding"/>
    <property type="evidence" value="ECO:0007669"/>
    <property type="project" value="InterPro"/>
</dbReference>
<dbReference type="AlphaFoldDB" id="A0A812HUL1"/>
<dbReference type="GO" id="GO:0008193">
    <property type="term" value="F:tRNA guanylyltransferase activity"/>
    <property type="evidence" value="ECO:0007669"/>
    <property type="project" value="InterPro"/>
</dbReference>
<feature type="domain" description="tRNAHis guanylyltransferase catalytic" evidence="2">
    <location>
        <begin position="120"/>
        <end position="259"/>
    </location>
</feature>
<sequence>MAGRARLGTGICLCGLGIALVLALRLHRSLAFAHEAPGIWQRTVVRRARTRVGVTSGVSGTQEGSSDAEPSEPSELAREYEQIWDLLKHRTPASAEDVPAELHQLAAPTPRAAWQELGQLVTAFERPASLNGSKWVTIRLDGCMFGTLTKRMRDAGLIGPGYSDEIGEAMQLCCRAMLDEFKGNVAYTHSDEMTILLCPRQTTKAGAARDWPHGGRVQKWLSIGASIVTALFNRKLEQMAEKRGMQLPHDIIAHFDCRLGEFDSLQEALALLLWRSFDCSVNCLQDGAHHAGAPLEVVQSDFSQKLRWLHKAGLLPLKPHQAYGSLFVKTIGEFDTIVPGTNETVRVSRKVNVKVNDGAHGPQNLLLLPKYGMSLIPSDGDPRLELRNGSYWRYAGPSGTGQESNREDDARQDKRRKRTWKRAGRRGGPRRS</sequence>
<organism evidence="3 4">
    <name type="scientific">Symbiodinium natans</name>
    <dbReference type="NCBI Taxonomy" id="878477"/>
    <lineage>
        <taxon>Eukaryota</taxon>
        <taxon>Sar</taxon>
        <taxon>Alveolata</taxon>
        <taxon>Dinophyceae</taxon>
        <taxon>Suessiales</taxon>
        <taxon>Symbiodiniaceae</taxon>
        <taxon>Symbiodinium</taxon>
    </lineage>
</organism>
<gene>
    <name evidence="3" type="ORF">SNAT2548_LOCUS1978</name>
</gene>
<evidence type="ECO:0000313" key="3">
    <source>
        <dbReference type="EMBL" id="CAE6961345.1"/>
    </source>
</evidence>
<dbReference type="GO" id="GO:0006400">
    <property type="term" value="P:tRNA modification"/>
    <property type="evidence" value="ECO:0007669"/>
    <property type="project" value="InterPro"/>
</dbReference>
<evidence type="ECO:0000313" key="4">
    <source>
        <dbReference type="Proteomes" id="UP000604046"/>
    </source>
</evidence>
<comment type="caution">
    <text evidence="3">The sequence shown here is derived from an EMBL/GenBank/DDBJ whole genome shotgun (WGS) entry which is preliminary data.</text>
</comment>
<reference evidence="3" key="1">
    <citation type="submission" date="2021-02" db="EMBL/GenBank/DDBJ databases">
        <authorList>
            <person name="Dougan E. K."/>
            <person name="Rhodes N."/>
            <person name="Thang M."/>
            <person name="Chan C."/>
        </authorList>
    </citation>
    <scope>NUCLEOTIDE SEQUENCE</scope>
</reference>
<feature type="region of interest" description="Disordered" evidence="1">
    <location>
        <begin position="390"/>
        <end position="432"/>
    </location>
</feature>
<accession>A0A812HUL1</accession>
<proteinExistence type="predicted"/>
<dbReference type="InterPro" id="IPR024956">
    <property type="entry name" value="tRNAHis_GuaTrfase_cat"/>
</dbReference>
<dbReference type="PANTHER" id="PTHR12729:SF1">
    <property type="entry name" value="TRNAHIS GUANYLYLTRANSFERASE CATALYTIC DOMAIN-CONTAINING PROTEIN"/>
    <property type="match status" value="1"/>
</dbReference>
<dbReference type="InterPro" id="IPR038469">
    <property type="entry name" value="tRNAHis_GuaTrfase_Thg1_sf"/>
</dbReference>
<dbReference type="PANTHER" id="PTHR12729">
    <property type="entry name" value="TRNA(HIS) GUANYLYLTRANSFERASE-RELATED"/>
    <property type="match status" value="1"/>
</dbReference>
<feature type="region of interest" description="Disordered" evidence="1">
    <location>
        <begin position="55"/>
        <end position="74"/>
    </location>
</feature>
<feature type="compositionally biased region" description="Basic residues" evidence="1">
    <location>
        <begin position="413"/>
        <end position="432"/>
    </location>
</feature>
<dbReference type="EMBL" id="CAJNDS010000113">
    <property type="protein sequence ID" value="CAE6961345.1"/>
    <property type="molecule type" value="Genomic_DNA"/>
</dbReference>